<evidence type="ECO:0000313" key="1">
    <source>
        <dbReference type="EMBL" id="KAF0721482.1"/>
    </source>
</evidence>
<gene>
    <name evidence="1" type="ORF">Ae201684_019121</name>
</gene>
<evidence type="ECO:0000313" key="2">
    <source>
        <dbReference type="Proteomes" id="UP000481153"/>
    </source>
</evidence>
<dbReference type="Proteomes" id="UP000481153">
    <property type="component" value="Unassembled WGS sequence"/>
</dbReference>
<protein>
    <submittedName>
        <fullName evidence="1">Uncharacterized protein</fullName>
    </submittedName>
</protein>
<dbReference type="VEuPathDB" id="FungiDB:AeMF1_006485"/>
<organism evidence="1 2">
    <name type="scientific">Aphanomyces euteiches</name>
    <dbReference type="NCBI Taxonomy" id="100861"/>
    <lineage>
        <taxon>Eukaryota</taxon>
        <taxon>Sar</taxon>
        <taxon>Stramenopiles</taxon>
        <taxon>Oomycota</taxon>
        <taxon>Saprolegniomycetes</taxon>
        <taxon>Saprolegniales</taxon>
        <taxon>Verrucalvaceae</taxon>
        <taxon>Aphanomyces</taxon>
    </lineage>
</organism>
<sequence length="248" mass="28091">MEQVPEGKGQSWSTVVFGWTYFVLQWNLMSRSDSIDKIMLQHIEWAEDALIIEEQGHKGDQTGADKFGKHLYANPYEPNKCPILALAVLTFSFPERVDGRHQLFVGTDNKGRFGRSIRKILLGLNDDELQLLGCDRTDIATHSIRKGSSAYALGQINGPNPVSVYLRMGQSLGQLRDRYIHFGEGADQLCGRMVSGLPFDSERFGVLPPHFPPNVSCQWTMRIGRIWCLASIDILELPKQSFLFCWCR</sequence>
<proteinExistence type="predicted"/>
<dbReference type="EMBL" id="VJMJ01000400">
    <property type="protein sequence ID" value="KAF0721482.1"/>
    <property type="molecule type" value="Genomic_DNA"/>
</dbReference>
<dbReference type="AlphaFoldDB" id="A0A6G0W3A4"/>
<reference evidence="1 2" key="1">
    <citation type="submission" date="2019-07" db="EMBL/GenBank/DDBJ databases">
        <title>Genomics analysis of Aphanomyces spp. identifies a new class of oomycete effector associated with host adaptation.</title>
        <authorList>
            <person name="Gaulin E."/>
        </authorList>
    </citation>
    <scope>NUCLEOTIDE SEQUENCE [LARGE SCALE GENOMIC DNA]</scope>
    <source>
        <strain evidence="1 2">ATCC 201684</strain>
    </source>
</reference>
<accession>A0A6G0W3A4</accession>
<comment type="caution">
    <text evidence="1">The sequence shown here is derived from an EMBL/GenBank/DDBJ whole genome shotgun (WGS) entry which is preliminary data.</text>
</comment>
<keyword evidence="2" id="KW-1185">Reference proteome</keyword>
<name>A0A6G0W3A4_9STRA</name>